<dbReference type="Pfam" id="PF00111">
    <property type="entry name" value="Fer2"/>
    <property type="match status" value="1"/>
</dbReference>
<keyword evidence="1" id="KW-0285">Flavoprotein</keyword>
<dbReference type="InterPro" id="IPR017927">
    <property type="entry name" value="FAD-bd_FR_type"/>
</dbReference>
<dbReference type="InterPro" id="IPR039261">
    <property type="entry name" value="FNR_nucleotide-bd"/>
</dbReference>
<dbReference type="PRINTS" id="PR00371">
    <property type="entry name" value="FPNCR"/>
</dbReference>
<dbReference type="STRING" id="1127673.GLIP_4258"/>
<dbReference type="InterPro" id="IPR012675">
    <property type="entry name" value="Beta-grasp_dom_sf"/>
</dbReference>
<dbReference type="PROSITE" id="PS51085">
    <property type="entry name" value="2FE2S_FER_2"/>
    <property type="match status" value="1"/>
</dbReference>
<dbReference type="GO" id="GO:0051536">
    <property type="term" value="F:iron-sulfur cluster binding"/>
    <property type="evidence" value="ECO:0007669"/>
    <property type="project" value="InterPro"/>
</dbReference>
<keyword evidence="8" id="KW-1185">Reference proteome</keyword>
<dbReference type="InterPro" id="IPR001709">
    <property type="entry name" value="Flavoprot_Pyr_Nucl_cyt_Rdtase"/>
</dbReference>
<dbReference type="Gene3D" id="3.40.50.80">
    <property type="entry name" value="Nucleotide-binding domain of ferredoxin-NADP reductase (FNR) module"/>
    <property type="match status" value="1"/>
</dbReference>
<dbReference type="SUPFAM" id="SSF63380">
    <property type="entry name" value="Riboflavin synthase domain-like"/>
    <property type="match status" value="1"/>
</dbReference>
<keyword evidence="4" id="KW-0472">Membrane</keyword>
<dbReference type="InterPro" id="IPR017938">
    <property type="entry name" value="Riboflavin_synthase-like_b-brl"/>
</dbReference>
<feature type="transmembrane region" description="Helical" evidence="4">
    <location>
        <begin position="208"/>
        <end position="227"/>
    </location>
</feature>
<dbReference type="SUPFAM" id="SSF52343">
    <property type="entry name" value="Ferredoxin reductase-like, C-terminal NADP-linked domain"/>
    <property type="match status" value="1"/>
</dbReference>
<keyword evidence="4" id="KW-1133">Transmembrane helix</keyword>
<dbReference type="EMBL" id="BAEN01000076">
    <property type="protein sequence ID" value="GAC16869.1"/>
    <property type="molecule type" value="Genomic_DNA"/>
</dbReference>
<dbReference type="SUPFAM" id="SSF54292">
    <property type="entry name" value="2Fe-2S ferredoxin-like"/>
    <property type="match status" value="1"/>
</dbReference>
<dbReference type="InterPro" id="IPR001041">
    <property type="entry name" value="2Fe-2S_ferredoxin-type"/>
</dbReference>
<protein>
    <submittedName>
        <fullName evidence="7">Na+-transporting NADH:ubiquinone oxidoreductase, subunit NqrF</fullName>
    </submittedName>
</protein>
<feature type="domain" description="FAD-binding FR-type" evidence="6">
    <location>
        <begin position="340"/>
        <end position="475"/>
    </location>
</feature>
<dbReference type="GO" id="GO:0016491">
    <property type="term" value="F:oxidoreductase activity"/>
    <property type="evidence" value="ECO:0007669"/>
    <property type="project" value="InterPro"/>
</dbReference>
<proteinExistence type="predicted"/>
<dbReference type="AlphaFoldDB" id="K6X8D0"/>
<evidence type="ECO:0000313" key="8">
    <source>
        <dbReference type="Proteomes" id="UP000006334"/>
    </source>
</evidence>
<dbReference type="Gene3D" id="3.10.20.30">
    <property type="match status" value="1"/>
</dbReference>
<evidence type="ECO:0000256" key="1">
    <source>
        <dbReference type="ARBA" id="ARBA00022630"/>
    </source>
</evidence>
<dbReference type="PROSITE" id="PS51384">
    <property type="entry name" value="FAD_FR"/>
    <property type="match status" value="1"/>
</dbReference>
<dbReference type="eggNOG" id="COG2871">
    <property type="taxonomic scope" value="Bacteria"/>
</dbReference>
<dbReference type="PANTHER" id="PTHR43644">
    <property type="entry name" value="NA(+)-TRANSLOCATING NADH-QUINONE REDUCTASE SUBUNIT"/>
    <property type="match status" value="1"/>
</dbReference>
<dbReference type="Gene3D" id="2.40.30.10">
    <property type="entry name" value="Translation factors"/>
    <property type="match status" value="1"/>
</dbReference>
<dbReference type="InterPro" id="IPR001433">
    <property type="entry name" value="OxRdtase_FAD/NAD-bd"/>
</dbReference>
<evidence type="ECO:0000256" key="2">
    <source>
        <dbReference type="ARBA" id="ARBA00022827"/>
    </source>
</evidence>
<evidence type="ECO:0000259" key="5">
    <source>
        <dbReference type="PROSITE" id="PS51085"/>
    </source>
</evidence>
<organism evidence="7 8">
    <name type="scientific">Aliiglaciecola lipolytica E3</name>
    <dbReference type="NCBI Taxonomy" id="1127673"/>
    <lineage>
        <taxon>Bacteria</taxon>
        <taxon>Pseudomonadati</taxon>
        <taxon>Pseudomonadota</taxon>
        <taxon>Gammaproteobacteria</taxon>
        <taxon>Alteromonadales</taxon>
        <taxon>Alteromonadaceae</taxon>
        <taxon>Aliiglaciecola</taxon>
    </lineage>
</organism>
<name>K6X8D0_9ALTE</name>
<gene>
    <name evidence="7" type="ORF">GLIP_4258</name>
</gene>
<comment type="caution">
    <text evidence="7">The sequence shown here is derived from an EMBL/GenBank/DDBJ whole genome shotgun (WGS) entry which is preliminary data.</text>
</comment>
<sequence>MMPWIRKIHKWASVVVGIQFLLWLSSGIYFNLMDHQKAAGNTYRSHSKIEVKVAPQELLEPSIVLSDFPPSVELTTTSLLSKPIYQLTHKKGLYANFENSYTLVDAYTGRQILIDEDMANALAKESYSGPGTIRSTTLLHGLIDDFPKQKNPAWQVDFDDEVQTSVYIESGSGRIVGHSDEDKRLADIFFMLHFMDYTNEGSFNSVQMILFAFVTLWLSLSGFIWTIDLGFRGQYQLSWFAKKRKVKLFDRDRKSMGTLSFSTHVNLLDGLVEHNIILPSTCGGGGTCGRCKVMINPAVKSSSADELHFTKKELAEGFRLACQHFSNDIDHMTLMDVTNAQKHTMELTETRFISPFIKELKFKTKGRDSIVFKAGAFMRFFIPAAKSHSIPVNIPEAFKPDWQHVEERVFEHDACTRSYSCAMSCATTDELVFTIKFQPAPNDSVLPGIASHYLCNLQPGETVEALGPFEEFFVKQRSEKTMVLIGAGSGMAPLRAIIDEQIGISLQSFASNREIYFFYGARNENDLIYADDFYFLAEQNELFHYFPVLSKPDNNWLGAAGYVQHILQLNLDSLGDLSELEFYVCGPQGLMDEVISMLERKGVKSDDIRFDLFK</sequence>
<keyword evidence="4" id="KW-0812">Transmembrane</keyword>
<dbReference type="InterPro" id="IPR036010">
    <property type="entry name" value="2Fe-2S_ferredoxin-like_sf"/>
</dbReference>
<keyword evidence="2" id="KW-0274">FAD</keyword>
<keyword evidence="3 7" id="KW-0830">Ubiquinone</keyword>
<evidence type="ECO:0000256" key="3">
    <source>
        <dbReference type="ARBA" id="ARBA00023075"/>
    </source>
</evidence>
<evidence type="ECO:0000313" key="7">
    <source>
        <dbReference type="EMBL" id="GAC16869.1"/>
    </source>
</evidence>
<accession>K6X8D0</accession>
<feature type="domain" description="2Fe-2S ferredoxin-type" evidence="5">
    <location>
        <begin position="244"/>
        <end position="340"/>
    </location>
</feature>
<dbReference type="RefSeq" id="WP_008846671.1">
    <property type="nucleotide sequence ID" value="NZ_BAEN01000076.1"/>
</dbReference>
<dbReference type="Proteomes" id="UP000006334">
    <property type="component" value="Unassembled WGS sequence"/>
</dbReference>
<evidence type="ECO:0000259" key="6">
    <source>
        <dbReference type="PROSITE" id="PS51384"/>
    </source>
</evidence>
<dbReference type="Pfam" id="PF00175">
    <property type="entry name" value="NAD_binding_1"/>
    <property type="match status" value="1"/>
</dbReference>
<dbReference type="PANTHER" id="PTHR43644:SF1">
    <property type="entry name" value="NAD(P)H-FLAVIN REDUCTASE"/>
    <property type="match status" value="1"/>
</dbReference>
<reference evidence="7 8" key="1">
    <citation type="journal article" date="2017" name="Antonie Van Leeuwenhoek">
        <title>Rhizobium rhizosphaerae sp. nov., a novel species isolated from rice rhizosphere.</title>
        <authorList>
            <person name="Zhao J.J."/>
            <person name="Zhang J."/>
            <person name="Zhang R.J."/>
            <person name="Zhang C.W."/>
            <person name="Yin H.Q."/>
            <person name="Zhang X.X."/>
        </authorList>
    </citation>
    <scope>NUCLEOTIDE SEQUENCE [LARGE SCALE GENOMIC DNA]</scope>
    <source>
        <strain evidence="7 8">E3</strain>
    </source>
</reference>
<evidence type="ECO:0000256" key="4">
    <source>
        <dbReference type="SAM" id="Phobius"/>
    </source>
</evidence>